<proteinExistence type="predicted"/>
<dbReference type="Proteomes" id="UP001305647">
    <property type="component" value="Unassembled WGS sequence"/>
</dbReference>
<sequence>MAAEATFDLQRHATSVWALAQQRERLHRRAAGARALPARVQGSPRLRAVPPPPQQSPKTTTPSLLAALLAAAGAAALPPRDPCPRAPERRGPPGPRACSPCPRSTDGQDVTSSSATARRGPGREPLAPRPRGRSAC</sequence>
<accession>A0AAN6Q9N5</accession>
<name>A0AAN6Q9N5_9PEZI</name>
<keyword evidence="3" id="KW-1185">Reference proteome</keyword>
<gene>
    <name evidence="2" type="ORF">N658DRAFT_494586</name>
</gene>
<feature type="compositionally biased region" description="Low complexity" evidence="1">
    <location>
        <begin position="56"/>
        <end position="77"/>
    </location>
</feature>
<evidence type="ECO:0000313" key="2">
    <source>
        <dbReference type="EMBL" id="KAK4103252.1"/>
    </source>
</evidence>
<feature type="region of interest" description="Disordered" evidence="1">
    <location>
        <begin position="28"/>
        <end position="136"/>
    </location>
</feature>
<feature type="compositionally biased region" description="Polar residues" evidence="1">
    <location>
        <begin position="105"/>
        <end position="116"/>
    </location>
</feature>
<dbReference type="EMBL" id="MU863629">
    <property type="protein sequence ID" value="KAK4103252.1"/>
    <property type="molecule type" value="Genomic_DNA"/>
</dbReference>
<feature type="compositionally biased region" description="Basic and acidic residues" evidence="1">
    <location>
        <begin position="82"/>
        <end position="91"/>
    </location>
</feature>
<evidence type="ECO:0000256" key="1">
    <source>
        <dbReference type="SAM" id="MobiDB-lite"/>
    </source>
</evidence>
<reference evidence="2" key="1">
    <citation type="journal article" date="2023" name="Mol. Phylogenet. Evol.">
        <title>Genome-scale phylogeny and comparative genomics of the fungal order Sordariales.</title>
        <authorList>
            <person name="Hensen N."/>
            <person name="Bonometti L."/>
            <person name="Westerberg I."/>
            <person name="Brannstrom I.O."/>
            <person name="Guillou S."/>
            <person name="Cros-Aarteil S."/>
            <person name="Calhoun S."/>
            <person name="Haridas S."/>
            <person name="Kuo A."/>
            <person name="Mondo S."/>
            <person name="Pangilinan J."/>
            <person name="Riley R."/>
            <person name="LaButti K."/>
            <person name="Andreopoulos B."/>
            <person name="Lipzen A."/>
            <person name="Chen C."/>
            <person name="Yan M."/>
            <person name="Daum C."/>
            <person name="Ng V."/>
            <person name="Clum A."/>
            <person name="Steindorff A."/>
            <person name="Ohm R.A."/>
            <person name="Martin F."/>
            <person name="Silar P."/>
            <person name="Natvig D.O."/>
            <person name="Lalanne C."/>
            <person name="Gautier V."/>
            <person name="Ament-Velasquez S.L."/>
            <person name="Kruys A."/>
            <person name="Hutchinson M.I."/>
            <person name="Powell A.J."/>
            <person name="Barry K."/>
            <person name="Miller A.N."/>
            <person name="Grigoriev I.V."/>
            <person name="Debuchy R."/>
            <person name="Gladieux P."/>
            <person name="Hiltunen Thoren M."/>
            <person name="Johannesson H."/>
        </authorList>
    </citation>
    <scope>NUCLEOTIDE SEQUENCE</scope>
    <source>
        <strain evidence="2">CBS 757.83</strain>
    </source>
</reference>
<comment type="caution">
    <text evidence="2">The sequence shown here is derived from an EMBL/GenBank/DDBJ whole genome shotgun (WGS) entry which is preliminary data.</text>
</comment>
<organism evidence="2 3">
    <name type="scientific">Parathielavia hyrcaniae</name>
    <dbReference type="NCBI Taxonomy" id="113614"/>
    <lineage>
        <taxon>Eukaryota</taxon>
        <taxon>Fungi</taxon>
        <taxon>Dikarya</taxon>
        <taxon>Ascomycota</taxon>
        <taxon>Pezizomycotina</taxon>
        <taxon>Sordariomycetes</taxon>
        <taxon>Sordariomycetidae</taxon>
        <taxon>Sordariales</taxon>
        <taxon>Chaetomiaceae</taxon>
        <taxon>Parathielavia</taxon>
    </lineage>
</organism>
<evidence type="ECO:0000313" key="3">
    <source>
        <dbReference type="Proteomes" id="UP001305647"/>
    </source>
</evidence>
<protein>
    <submittedName>
        <fullName evidence="2">Uncharacterized protein</fullName>
    </submittedName>
</protein>
<reference evidence="2" key="2">
    <citation type="submission" date="2023-05" db="EMBL/GenBank/DDBJ databases">
        <authorList>
            <consortium name="Lawrence Berkeley National Laboratory"/>
            <person name="Steindorff A."/>
            <person name="Hensen N."/>
            <person name="Bonometti L."/>
            <person name="Westerberg I."/>
            <person name="Brannstrom I.O."/>
            <person name="Guillou S."/>
            <person name="Cros-Aarteil S."/>
            <person name="Calhoun S."/>
            <person name="Haridas S."/>
            <person name="Kuo A."/>
            <person name="Mondo S."/>
            <person name="Pangilinan J."/>
            <person name="Riley R."/>
            <person name="Labutti K."/>
            <person name="Andreopoulos B."/>
            <person name="Lipzen A."/>
            <person name="Chen C."/>
            <person name="Yanf M."/>
            <person name="Daum C."/>
            <person name="Ng V."/>
            <person name="Clum A."/>
            <person name="Ohm R."/>
            <person name="Martin F."/>
            <person name="Silar P."/>
            <person name="Natvig D."/>
            <person name="Lalanne C."/>
            <person name="Gautier V."/>
            <person name="Ament-Velasquez S.L."/>
            <person name="Kruys A."/>
            <person name="Hutchinson M.I."/>
            <person name="Powell A.J."/>
            <person name="Barry K."/>
            <person name="Miller A.N."/>
            <person name="Grigoriev I.V."/>
            <person name="Debuchy R."/>
            <person name="Gladieux P."/>
            <person name="Thoren M.H."/>
            <person name="Johannesson H."/>
        </authorList>
    </citation>
    <scope>NUCLEOTIDE SEQUENCE</scope>
    <source>
        <strain evidence="2">CBS 757.83</strain>
    </source>
</reference>
<dbReference type="AlphaFoldDB" id="A0AAN6Q9N5"/>